<dbReference type="PANTHER" id="PTHR30629">
    <property type="entry name" value="PROPHAGE INTEGRASE"/>
    <property type="match status" value="1"/>
</dbReference>
<dbReference type="InterPro" id="IPR011010">
    <property type="entry name" value="DNA_brk_join_enz"/>
</dbReference>
<dbReference type="InterPro" id="IPR050808">
    <property type="entry name" value="Phage_Integrase"/>
</dbReference>
<name>A0A368Z749_9HYPH</name>
<dbReference type="Proteomes" id="UP000253324">
    <property type="component" value="Unassembled WGS sequence"/>
</dbReference>
<reference evidence="6 7" key="1">
    <citation type="submission" date="2018-07" db="EMBL/GenBank/DDBJ databases">
        <title>Genomic Encyclopedia of Type Strains, Phase III (KMG-III): the genomes of soil and plant-associated and newly described type strains.</title>
        <authorList>
            <person name="Whitman W."/>
        </authorList>
    </citation>
    <scope>NUCLEOTIDE SEQUENCE [LARGE SCALE GENOMIC DNA]</scope>
    <source>
        <strain evidence="6 7">31-25a</strain>
    </source>
</reference>
<evidence type="ECO:0000256" key="3">
    <source>
        <dbReference type="ARBA" id="ARBA00023125"/>
    </source>
</evidence>
<dbReference type="InterPro" id="IPR013762">
    <property type="entry name" value="Integrase-like_cat_sf"/>
</dbReference>
<keyword evidence="3" id="KW-0238">DNA-binding</keyword>
<comment type="similarity">
    <text evidence="1">Belongs to the 'phage' integrase family.</text>
</comment>
<evidence type="ECO:0000259" key="5">
    <source>
        <dbReference type="PROSITE" id="PS51898"/>
    </source>
</evidence>
<dbReference type="SUPFAM" id="SSF56349">
    <property type="entry name" value="DNA breaking-rejoining enzymes"/>
    <property type="match status" value="1"/>
</dbReference>
<keyword evidence="7" id="KW-1185">Reference proteome</keyword>
<dbReference type="Gene3D" id="1.10.443.10">
    <property type="entry name" value="Intergrase catalytic core"/>
    <property type="match status" value="1"/>
</dbReference>
<evidence type="ECO:0000313" key="7">
    <source>
        <dbReference type="Proteomes" id="UP000253324"/>
    </source>
</evidence>
<accession>A0A368Z749</accession>
<dbReference type="InterPro" id="IPR010998">
    <property type="entry name" value="Integrase_recombinase_N"/>
</dbReference>
<dbReference type="GO" id="GO:0015074">
    <property type="term" value="P:DNA integration"/>
    <property type="evidence" value="ECO:0007669"/>
    <property type="project" value="UniProtKB-KW"/>
</dbReference>
<dbReference type="PROSITE" id="PS51898">
    <property type="entry name" value="TYR_RECOMBINASE"/>
    <property type="match status" value="1"/>
</dbReference>
<dbReference type="EMBL" id="QPJM01000001">
    <property type="protein sequence ID" value="RCW87608.1"/>
    <property type="molecule type" value="Genomic_DNA"/>
</dbReference>
<dbReference type="AlphaFoldDB" id="A0A368Z749"/>
<proteinExistence type="inferred from homology"/>
<keyword evidence="2" id="KW-0229">DNA integration</keyword>
<feature type="domain" description="Tyr recombinase" evidence="5">
    <location>
        <begin position="321"/>
        <end position="521"/>
    </location>
</feature>
<dbReference type="PANTHER" id="PTHR30629:SF2">
    <property type="entry name" value="PROPHAGE INTEGRASE INTS-RELATED"/>
    <property type="match status" value="1"/>
</dbReference>
<gene>
    <name evidence="6" type="ORF">C7476_101374</name>
</gene>
<sequence length="531" mass="59062">MGDLVMAAKTRNWLERNGRYYARVVIPLPLRPFMGGKSQLTEPLGPDLRSARNLHSGAVARIRAQIDIAKQKANASGLHGQKRFTPEPISINEIAHRHYLRRLELDRKLRLSNNNWASISIDDLVVAQLRDGMAGKLGDNALLDAVGPATAHFQQLGNTTAKFGSHEWRELAMALCAAEFEVLSRIVERDEGVYSGAPSHPLFEPMDVEQLTSDPVSIRDLFQRYLKELKANGRGTEAEQRWTPIVEDFIAFAKTDDARRITRKHVIQWKDVKLNYLAPKTVKDVYLTALKATFNWAVANDILDTSPADKVKIRVKEKVLNRPKGFTREEAAKVLRASLRYVPAPYGTKIREASQTTAAKRWAPILCALTGSRITEITQLRKSDIQTAGEVTYIRISPDAGAVKNNKFRDVPLHQQLLDLGFLGFVSGSAEGPLFYPSGARKPGSNPAAIVSSRLAQWLQRNQLIPAGVSPNHGWRHSFKTFCREANIDSATIDAICGHAPRSVGEKYGDVTLKTMKNAIDSLPAYSFDKV</sequence>
<protein>
    <submittedName>
        <fullName evidence="6">Site-specific recombinase XerD</fullName>
    </submittedName>
</protein>
<dbReference type="GO" id="GO:0006310">
    <property type="term" value="P:DNA recombination"/>
    <property type="evidence" value="ECO:0007669"/>
    <property type="project" value="UniProtKB-KW"/>
</dbReference>
<evidence type="ECO:0000256" key="4">
    <source>
        <dbReference type="ARBA" id="ARBA00023172"/>
    </source>
</evidence>
<dbReference type="OrthoDB" id="9784724at2"/>
<dbReference type="RefSeq" id="WP_114428196.1">
    <property type="nucleotide sequence ID" value="NZ_QPJM01000001.1"/>
</dbReference>
<dbReference type="Pfam" id="PF00589">
    <property type="entry name" value="Phage_integrase"/>
    <property type="match status" value="1"/>
</dbReference>
<evidence type="ECO:0000256" key="1">
    <source>
        <dbReference type="ARBA" id="ARBA00008857"/>
    </source>
</evidence>
<dbReference type="InterPro" id="IPR002104">
    <property type="entry name" value="Integrase_catalytic"/>
</dbReference>
<dbReference type="Gene3D" id="1.10.150.130">
    <property type="match status" value="1"/>
</dbReference>
<evidence type="ECO:0000313" key="6">
    <source>
        <dbReference type="EMBL" id="RCW87608.1"/>
    </source>
</evidence>
<keyword evidence="4" id="KW-0233">DNA recombination</keyword>
<comment type="caution">
    <text evidence="6">The sequence shown here is derived from an EMBL/GenBank/DDBJ whole genome shotgun (WGS) entry which is preliminary data.</text>
</comment>
<evidence type="ECO:0000256" key="2">
    <source>
        <dbReference type="ARBA" id="ARBA00022908"/>
    </source>
</evidence>
<dbReference type="GO" id="GO:0003677">
    <property type="term" value="F:DNA binding"/>
    <property type="evidence" value="ECO:0007669"/>
    <property type="project" value="UniProtKB-KW"/>
</dbReference>
<organism evidence="6 7">
    <name type="scientific">Phyllobacterium bourgognense</name>
    <dbReference type="NCBI Taxonomy" id="314236"/>
    <lineage>
        <taxon>Bacteria</taxon>
        <taxon>Pseudomonadati</taxon>
        <taxon>Pseudomonadota</taxon>
        <taxon>Alphaproteobacteria</taxon>
        <taxon>Hyphomicrobiales</taxon>
        <taxon>Phyllobacteriaceae</taxon>
        <taxon>Phyllobacterium</taxon>
    </lineage>
</organism>